<dbReference type="Gene3D" id="1.10.510.10">
    <property type="entry name" value="Transferase(Phosphotransferase) domain 1"/>
    <property type="match status" value="1"/>
</dbReference>
<dbReference type="PANTHER" id="PTHR33112:SF10">
    <property type="entry name" value="TOL"/>
    <property type="match status" value="1"/>
</dbReference>
<dbReference type="GO" id="GO:0004672">
    <property type="term" value="F:protein kinase activity"/>
    <property type="evidence" value="ECO:0007669"/>
    <property type="project" value="InterPro"/>
</dbReference>
<dbReference type="InterPro" id="IPR010730">
    <property type="entry name" value="HET"/>
</dbReference>
<name>A0A2J6RUI1_HYAVF</name>
<dbReference type="GO" id="GO:0005524">
    <property type="term" value="F:ATP binding"/>
    <property type="evidence" value="ECO:0007669"/>
    <property type="project" value="InterPro"/>
</dbReference>
<feature type="domain" description="Protein kinase" evidence="1">
    <location>
        <begin position="164"/>
        <end position="475"/>
    </location>
</feature>
<dbReference type="InterPro" id="IPR008271">
    <property type="entry name" value="Ser/Thr_kinase_AS"/>
</dbReference>
<dbReference type="PANTHER" id="PTHR33112">
    <property type="entry name" value="DOMAIN PROTEIN, PUTATIVE-RELATED"/>
    <property type="match status" value="1"/>
</dbReference>
<evidence type="ECO:0000313" key="2">
    <source>
        <dbReference type="EMBL" id="PMD42179.1"/>
    </source>
</evidence>
<keyword evidence="3" id="KW-1185">Reference proteome</keyword>
<dbReference type="PROSITE" id="PS00108">
    <property type="entry name" value="PROTEIN_KINASE_ST"/>
    <property type="match status" value="1"/>
</dbReference>
<dbReference type="Pfam" id="PF00069">
    <property type="entry name" value="Pkinase"/>
    <property type="match status" value="1"/>
</dbReference>
<sequence>MEVLSNPICNIIDDHVENDDPPWLWRTFVLGLLKNQNVEAALQEAKKENPGWKNSTSCLTAFVQNHAPQLFAMLVYMKNIKLLDQFCEKGMGDVMFPVRLLEKNKSIESTKGDQPIKLEFGSQLNVRDAKTLFGDWQWQFFAPELRWRPFESPAFDSKCKLPFLTPLLEISRTEFSIVYTAVVHRDYIDVESNGLVTTDNLQEIATKSINGEQHPCVAVKLLLPTGLKKEDSESFIKAEYQTLEILRDFDTQHLIKATAFYKMKSREVELLYFVFPFAEQGNLRKFWQQTKPSICEKSHMTWVFEQLRGLADAIKTLHHEKEETCRHGDLKPENVLCFKVSGSTAVEDLTSCILVISDVGLSRIHDKSTQLRSKSKMAAGETVAYAAPEAELFPERATTRRYDIWSLGCLYLEFIIWLLYGAEELERFGEERDRYGERNGARFYIITSPETLTVNRSRTPVVNPAVKKWIEHIKQDPRCVGTGSGDTAIGRLVSLIEKRLLVVTASPDSKDPLPPSEKLAADNLAIAASGEDVNANPKFLVVQATATDLNRASQPAPFTVTGEKERAYAIEVSEKLDKIIQDVGKRAIHWLNHQAGTENVQYKGPEFETDLTLRARTTRQGSRAVADYLLLPSQKLDDNWEYVPDQDAAQRLEATLKHLPQQNELSKLCGRCCDLSLWSQDCSFDDTPKKLARRSVECVLCRLLSRSLMNRNTLPDDNLHFFRDGSSLKFNNKLLPPIIPLYTLPVLTEASETLKSNIQLGFPQLPDPGSQTHIEVLRQWILDCDQKHQCLHSQDTPFLPTRLIYVGKNGSERARLVCQTESLEKETKYLALSHRWGTPPKEGQPNSLEGKIVCTYKNNIDRLSHGFDDSELPPMYLDAILIARELGIEYLWIDSLCIIQKDTEDWKEESELMEQVFRSAYATLAATCAGTPTERFLKLRPERQCVTMKADNAFYYLCDAIDDFSREVEQGELNKRGWVFQERALSRRTIYFAEKQTYWECGKGVRCETLTKTSNSKASFLGDANFPYSMPSYVRGQQIVLFQDLYQRYSKLALTVDTDRPVAIRGLEIRLLRVLQTKGKFGVFEIYLRRSLLWQRDQATLKRIDFSSKKEQEVVPSWSWMAYNGEIRYTNVPFGEVEWDLWDQEITSPWKQIKEDSEAPLELEVIVRDLKAIPPGSRVFLDEPSLNDGRSFKCVIVGSSKESSQGKGQVYYALIVTPVGQGDTKVYERAGVASMHKHHIVLDKPGTKARLR</sequence>
<dbReference type="OrthoDB" id="4062651at2759"/>
<organism evidence="2 3">
    <name type="scientific">Hyaloscypha variabilis (strain UAMH 11265 / GT02V1 / F)</name>
    <name type="common">Meliniomyces variabilis</name>
    <dbReference type="NCBI Taxonomy" id="1149755"/>
    <lineage>
        <taxon>Eukaryota</taxon>
        <taxon>Fungi</taxon>
        <taxon>Dikarya</taxon>
        <taxon>Ascomycota</taxon>
        <taxon>Pezizomycotina</taxon>
        <taxon>Leotiomycetes</taxon>
        <taxon>Helotiales</taxon>
        <taxon>Hyaloscyphaceae</taxon>
        <taxon>Hyaloscypha</taxon>
        <taxon>Hyaloscypha variabilis</taxon>
    </lineage>
</organism>
<dbReference type="Proteomes" id="UP000235786">
    <property type="component" value="Unassembled WGS sequence"/>
</dbReference>
<dbReference type="CDD" id="cd00180">
    <property type="entry name" value="PKc"/>
    <property type="match status" value="1"/>
</dbReference>
<evidence type="ECO:0000259" key="1">
    <source>
        <dbReference type="PROSITE" id="PS50011"/>
    </source>
</evidence>
<dbReference type="InterPro" id="IPR011009">
    <property type="entry name" value="Kinase-like_dom_sf"/>
</dbReference>
<evidence type="ECO:0000313" key="3">
    <source>
        <dbReference type="Proteomes" id="UP000235786"/>
    </source>
</evidence>
<dbReference type="SMART" id="SM00220">
    <property type="entry name" value="S_TKc"/>
    <property type="match status" value="1"/>
</dbReference>
<dbReference type="EMBL" id="KZ613943">
    <property type="protein sequence ID" value="PMD42179.1"/>
    <property type="molecule type" value="Genomic_DNA"/>
</dbReference>
<dbReference type="Pfam" id="PF06985">
    <property type="entry name" value="HET"/>
    <property type="match status" value="1"/>
</dbReference>
<protein>
    <submittedName>
        <fullName evidence="2">HET-domain-containing protein</fullName>
    </submittedName>
</protein>
<dbReference type="AlphaFoldDB" id="A0A2J6RUI1"/>
<accession>A0A2J6RUI1</accession>
<dbReference type="PROSITE" id="PS50011">
    <property type="entry name" value="PROTEIN_KINASE_DOM"/>
    <property type="match status" value="1"/>
</dbReference>
<dbReference type="InterPro" id="IPR000719">
    <property type="entry name" value="Prot_kinase_dom"/>
</dbReference>
<gene>
    <name evidence="2" type="ORF">L207DRAFT_423903</name>
</gene>
<dbReference type="STRING" id="1149755.A0A2J6RUI1"/>
<proteinExistence type="predicted"/>
<dbReference type="SUPFAM" id="SSF56112">
    <property type="entry name" value="Protein kinase-like (PK-like)"/>
    <property type="match status" value="1"/>
</dbReference>
<reference evidence="2 3" key="1">
    <citation type="submission" date="2016-04" db="EMBL/GenBank/DDBJ databases">
        <title>A degradative enzymes factory behind the ericoid mycorrhizal symbiosis.</title>
        <authorList>
            <consortium name="DOE Joint Genome Institute"/>
            <person name="Martino E."/>
            <person name="Morin E."/>
            <person name="Grelet G."/>
            <person name="Kuo A."/>
            <person name="Kohler A."/>
            <person name="Daghino S."/>
            <person name="Barry K."/>
            <person name="Choi C."/>
            <person name="Cichocki N."/>
            <person name="Clum A."/>
            <person name="Copeland A."/>
            <person name="Hainaut M."/>
            <person name="Haridas S."/>
            <person name="Labutti K."/>
            <person name="Lindquist E."/>
            <person name="Lipzen A."/>
            <person name="Khouja H.-R."/>
            <person name="Murat C."/>
            <person name="Ohm R."/>
            <person name="Olson A."/>
            <person name="Spatafora J."/>
            <person name="Veneault-Fourrey C."/>
            <person name="Henrissat B."/>
            <person name="Grigoriev I."/>
            <person name="Martin F."/>
            <person name="Perotto S."/>
        </authorList>
    </citation>
    <scope>NUCLEOTIDE SEQUENCE [LARGE SCALE GENOMIC DNA]</scope>
    <source>
        <strain evidence="2 3">F</strain>
    </source>
</reference>